<evidence type="ECO:0000313" key="1">
    <source>
        <dbReference type="EMBL" id="GAC93065.1"/>
    </source>
</evidence>
<accession>R9P4N0</accession>
<reference evidence="2" key="1">
    <citation type="journal article" date="2013" name="Genome Announc.">
        <title>Draft genome sequence of the basidiomycetous yeast-like fungus Pseudozyma hubeiensis SY62, which produces an abundant amount of the biosurfactant mannosylerythritol lipids.</title>
        <authorList>
            <person name="Konishi M."/>
            <person name="Hatada Y."/>
            <person name="Horiuchi J."/>
        </authorList>
    </citation>
    <scope>NUCLEOTIDE SEQUENCE [LARGE SCALE GENOMIC DNA]</scope>
    <source>
        <strain evidence="2">SY62</strain>
    </source>
</reference>
<proteinExistence type="predicted"/>
<protein>
    <submittedName>
        <fullName evidence="1">Uncharacterized protein</fullName>
    </submittedName>
</protein>
<gene>
    <name evidence="1" type="ORF">PHSY_000626</name>
</gene>
<dbReference type="HOGENOM" id="CLU_2639135_0_0_1"/>
<dbReference type="Proteomes" id="UP000014071">
    <property type="component" value="Unassembled WGS sequence"/>
</dbReference>
<dbReference type="GeneID" id="24105931"/>
<dbReference type="EMBL" id="DF238772">
    <property type="protein sequence ID" value="GAC93065.1"/>
    <property type="molecule type" value="Genomic_DNA"/>
</dbReference>
<dbReference type="AlphaFoldDB" id="R9P4N0"/>
<organism evidence="1 2">
    <name type="scientific">Pseudozyma hubeiensis (strain SY62)</name>
    <name type="common">Yeast</name>
    <dbReference type="NCBI Taxonomy" id="1305764"/>
    <lineage>
        <taxon>Eukaryota</taxon>
        <taxon>Fungi</taxon>
        <taxon>Dikarya</taxon>
        <taxon>Basidiomycota</taxon>
        <taxon>Ustilaginomycotina</taxon>
        <taxon>Ustilaginomycetes</taxon>
        <taxon>Ustilaginales</taxon>
        <taxon>Ustilaginaceae</taxon>
        <taxon>Pseudozyma</taxon>
    </lineage>
</organism>
<evidence type="ECO:0000313" key="2">
    <source>
        <dbReference type="Proteomes" id="UP000014071"/>
    </source>
</evidence>
<keyword evidence="2" id="KW-1185">Reference proteome</keyword>
<name>R9P4N0_PSEHS</name>
<dbReference type="RefSeq" id="XP_012186652.1">
    <property type="nucleotide sequence ID" value="XM_012331262.1"/>
</dbReference>
<sequence length="77" mass="8440">MLGLLYKVVQARRHERGLKSGIDVVELKKLNERVSSVRRGYDEANVCGEGQQRQVGGSDGDFLEERHGMAGVAGVAR</sequence>